<dbReference type="GO" id="GO:0003887">
    <property type="term" value="F:DNA-directed DNA polymerase activity"/>
    <property type="evidence" value="ECO:0007669"/>
    <property type="project" value="UniProtKB-UniRule"/>
</dbReference>
<keyword evidence="3 12" id="KW-0808">Transferase</keyword>
<dbReference type="Proteomes" id="UP000054725">
    <property type="component" value="Unassembled WGS sequence"/>
</dbReference>
<dbReference type="PANTHER" id="PTHR34388:SF1">
    <property type="entry name" value="DNA POLYMERASE III SUBUNIT DELTA"/>
    <property type="match status" value="1"/>
</dbReference>
<keyword evidence="5" id="KW-0235">DNA replication</keyword>
<comment type="catalytic activity">
    <reaction evidence="8">
        <text>DNA(n) + a 2'-deoxyribonucleoside 5'-triphosphate = DNA(n+1) + diphosphate</text>
        <dbReference type="Rhea" id="RHEA:22508"/>
        <dbReference type="Rhea" id="RHEA-COMP:17339"/>
        <dbReference type="Rhea" id="RHEA-COMP:17340"/>
        <dbReference type="ChEBI" id="CHEBI:33019"/>
        <dbReference type="ChEBI" id="CHEBI:61560"/>
        <dbReference type="ChEBI" id="CHEBI:173112"/>
        <dbReference type="EC" id="2.7.7.7"/>
    </reaction>
</comment>
<dbReference type="Pfam" id="PF06144">
    <property type="entry name" value="DNA_pol3_delta"/>
    <property type="match status" value="1"/>
</dbReference>
<evidence type="ECO:0000256" key="7">
    <source>
        <dbReference type="ARBA" id="ARBA00034754"/>
    </source>
</evidence>
<proteinExistence type="inferred from homology"/>
<dbReference type="InterPro" id="IPR027417">
    <property type="entry name" value="P-loop_NTPase"/>
</dbReference>
<keyword evidence="6" id="KW-0239">DNA-directed DNA polymerase</keyword>
<comment type="caution">
    <text evidence="12">The sequence shown here is derived from an EMBL/GenBank/DDBJ whole genome shotgun (WGS) entry which is preliminary data.</text>
</comment>
<dbReference type="NCBIfam" id="TIGR01128">
    <property type="entry name" value="holA"/>
    <property type="match status" value="1"/>
</dbReference>
<dbReference type="Gene3D" id="1.10.8.60">
    <property type="match status" value="1"/>
</dbReference>
<feature type="domain" description="DNA polymerase III delta subunit-like C-terminal" evidence="11">
    <location>
        <begin position="211"/>
        <end position="319"/>
    </location>
</feature>
<evidence type="ECO:0000313" key="12">
    <source>
        <dbReference type="EMBL" id="KTD36369.1"/>
    </source>
</evidence>
<reference evidence="12 13" key="1">
    <citation type="submission" date="2015-11" db="EMBL/GenBank/DDBJ databases">
        <title>Genomic analysis of 38 Legionella species identifies large and diverse effector repertoires.</title>
        <authorList>
            <person name="Burstein D."/>
            <person name="Amaro F."/>
            <person name="Zusman T."/>
            <person name="Lifshitz Z."/>
            <person name="Cohen O."/>
            <person name="Gilbert J.A."/>
            <person name="Pupko T."/>
            <person name="Shuman H.A."/>
            <person name="Segal G."/>
        </authorList>
    </citation>
    <scope>NUCLEOTIDE SEQUENCE [LARGE SCALE GENOMIC DNA]</scope>
    <source>
        <strain evidence="12 13">ATCC 49506</strain>
    </source>
</reference>
<dbReference type="PATRIC" id="fig|45070.6.peg.1419"/>
<evidence type="ECO:0000256" key="6">
    <source>
        <dbReference type="ARBA" id="ARBA00022932"/>
    </source>
</evidence>
<organism evidence="12 13">
    <name type="scientific">Legionella nautarum</name>
    <dbReference type="NCBI Taxonomy" id="45070"/>
    <lineage>
        <taxon>Bacteria</taxon>
        <taxon>Pseudomonadati</taxon>
        <taxon>Pseudomonadota</taxon>
        <taxon>Gammaproteobacteria</taxon>
        <taxon>Legionellales</taxon>
        <taxon>Legionellaceae</taxon>
        <taxon>Legionella</taxon>
    </lineage>
</organism>
<dbReference type="InterPro" id="IPR005790">
    <property type="entry name" value="DNA_polIII_delta"/>
</dbReference>
<keyword evidence="4 12" id="KW-0548">Nucleotidyltransferase</keyword>
<dbReference type="EC" id="2.7.7.7" evidence="1 9"/>
<dbReference type="InterPro" id="IPR048466">
    <property type="entry name" value="DNA_pol3_delta-like_C"/>
</dbReference>
<dbReference type="GO" id="GO:0003677">
    <property type="term" value="F:DNA binding"/>
    <property type="evidence" value="ECO:0007669"/>
    <property type="project" value="InterPro"/>
</dbReference>
<dbReference type="STRING" id="45070.Lnau_1353"/>
<gene>
    <name evidence="12" type="ORF">Lnau_1353</name>
</gene>
<dbReference type="OrthoDB" id="9770982at2"/>
<dbReference type="Gene3D" id="3.40.50.300">
    <property type="entry name" value="P-loop containing nucleotide triphosphate hydrolases"/>
    <property type="match status" value="1"/>
</dbReference>
<feature type="domain" description="DNA polymerase III delta N-terminal" evidence="10">
    <location>
        <begin position="20"/>
        <end position="121"/>
    </location>
</feature>
<dbReference type="PANTHER" id="PTHR34388">
    <property type="entry name" value="DNA POLYMERASE III SUBUNIT DELTA"/>
    <property type="match status" value="1"/>
</dbReference>
<accession>A0A0W0WVP1</accession>
<evidence type="ECO:0000256" key="5">
    <source>
        <dbReference type="ARBA" id="ARBA00022705"/>
    </source>
</evidence>
<comment type="similarity">
    <text evidence="7">Belongs to the DNA polymerase HolA subunit family.</text>
</comment>
<protein>
    <recommendedName>
        <fullName evidence="2 9">DNA polymerase III subunit delta</fullName>
        <ecNumber evidence="1 9">2.7.7.7</ecNumber>
    </recommendedName>
</protein>
<keyword evidence="13" id="KW-1185">Reference proteome</keyword>
<dbReference type="EMBL" id="LNYO01000013">
    <property type="protein sequence ID" value="KTD36369.1"/>
    <property type="molecule type" value="Genomic_DNA"/>
</dbReference>
<dbReference type="SUPFAM" id="SSF52540">
    <property type="entry name" value="P-loop containing nucleoside triphosphate hydrolases"/>
    <property type="match status" value="1"/>
</dbReference>
<sequence length="341" mass="39168">MLIKQQALASILKQKFAAVYILFGQDPFLLASAAESIKLAWRTANQDSEETILHMNNPSDWTLLDTEANSYSLFSNHVLIDIRYEKKTIDAPAKEFLTRYLQDINPSCLLLLRAPNLSNKQLQGLINNERVHAVQANSLNELAIQRWIAEQLQTKELKFAQQVPSLIHQYTQGNMYACAQVIEKLELIVDKNETLTVEFVQEQLVDQCEYQLFELVDACLTQKPDKIIHLLRHAARSKVEPTLVLWILTQEIRLLIQLAEQTIDQGLAFNTACNQLKIWPQKTNLYQTALKKTSLRHLFQLHRFCKTIDERIKSSQNNQIWQALEQIALSLCLAKQVGSFA</sequence>
<dbReference type="InterPro" id="IPR008921">
    <property type="entry name" value="DNA_pol3_clamp-load_cplx_C"/>
</dbReference>
<dbReference type="Gene3D" id="1.20.272.10">
    <property type="match status" value="1"/>
</dbReference>
<dbReference type="Pfam" id="PF21694">
    <property type="entry name" value="DNA_pol3_delta_C"/>
    <property type="match status" value="1"/>
</dbReference>
<dbReference type="GO" id="GO:0009360">
    <property type="term" value="C:DNA polymerase III complex"/>
    <property type="evidence" value="ECO:0007669"/>
    <property type="project" value="UniProtKB-UniRule"/>
</dbReference>
<dbReference type="GO" id="GO:0006261">
    <property type="term" value="P:DNA-templated DNA replication"/>
    <property type="evidence" value="ECO:0007669"/>
    <property type="project" value="TreeGrafter"/>
</dbReference>
<dbReference type="SUPFAM" id="SSF48019">
    <property type="entry name" value="post-AAA+ oligomerization domain-like"/>
    <property type="match status" value="1"/>
</dbReference>
<evidence type="ECO:0000256" key="8">
    <source>
        <dbReference type="ARBA" id="ARBA00049244"/>
    </source>
</evidence>
<evidence type="ECO:0000259" key="11">
    <source>
        <dbReference type="Pfam" id="PF21694"/>
    </source>
</evidence>
<evidence type="ECO:0000256" key="4">
    <source>
        <dbReference type="ARBA" id="ARBA00022695"/>
    </source>
</evidence>
<evidence type="ECO:0000259" key="10">
    <source>
        <dbReference type="Pfam" id="PF06144"/>
    </source>
</evidence>
<name>A0A0W0WVP1_9GAMM</name>
<evidence type="ECO:0000256" key="2">
    <source>
        <dbReference type="ARBA" id="ARBA00017703"/>
    </source>
</evidence>
<dbReference type="InterPro" id="IPR010372">
    <property type="entry name" value="DNA_pol3_delta_N"/>
</dbReference>
<dbReference type="RefSeq" id="WP_058504372.1">
    <property type="nucleotide sequence ID" value="NZ_CAAAIF010000001.1"/>
</dbReference>
<evidence type="ECO:0000256" key="1">
    <source>
        <dbReference type="ARBA" id="ARBA00012417"/>
    </source>
</evidence>
<evidence type="ECO:0000256" key="3">
    <source>
        <dbReference type="ARBA" id="ARBA00022679"/>
    </source>
</evidence>
<dbReference type="AlphaFoldDB" id="A0A0W0WVP1"/>
<evidence type="ECO:0000256" key="9">
    <source>
        <dbReference type="NCBIfam" id="TIGR01128"/>
    </source>
</evidence>
<evidence type="ECO:0000313" key="13">
    <source>
        <dbReference type="Proteomes" id="UP000054725"/>
    </source>
</evidence>